<dbReference type="Proteomes" id="UP000499080">
    <property type="component" value="Unassembled WGS sequence"/>
</dbReference>
<protein>
    <submittedName>
        <fullName evidence="2">C-Maf-inducing protein</fullName>
    </submittedName>
</protein>
<proteinExistence type="predicted"/>
<dbReference type="AlphaFoldDB" id="A0A4Y2FIH9"/>
<evidence type="ECO:0000259" key="1">
    <source>
        <dbReference type="Pfam" id="PF23066"/>
    </source>
</evidence>
<dbReference type="Pfam" id="PF23066">
    <property type="entry name" value="PH_21"/>
    <property type="match status" value="1"/>
</dbReference>
<evidence type="ECO:0000313" key="3">
    <source>
        <dbReference type="Proteomes" id="UP000499080"/>
    </source>
</evidence>
<dbReference type="InterPro" id="IPR052813">
    <property type="entry name" value="CMIP"/>
</dbReference>
<gene>
    <name evidence="2" type="primary">cmip_1</name>
    <name evidence="2" type="ORF">AVEN_85420_1</name>
</gene>
<dbReference type="EMBL" id="BGPR01000927">
    <property type="protein sequence ID" value="GBM40366.1"/>
    <property type="molecule type" value="Genomic_DNA"/>
</dbReference>
<dbReference type="PANTHER" id="PTHR25480">
    <property type="entry name" value="LEUCINE-RICH REPEAT-CONTAINING PROTEIN 73"/>
    <property type="match status" value="1"/>
</dbReference>
<dbReference type="PANTHER" id="PTHR25480:SF0">
    <property type="entry name" value="C-MAF-INDUCING PROTEIN"/>
    <property type="match status" value="1"/>
</dbReference>
<dbReference type="InterPro" id="IPR056429">
    <property type="entry name" value="PH_CMIP"/>
</dbReference>
<feature type="domain" description="C-Maf-inducing protein PH" evidence="1">
    <location>
        <begin position="45"/>
        <end position="117"/>
    </location>
</feature>
<sequence length="217" mass="24804">MILDRLRGYGGFVAKPRLRFKMIVGSRLISNESLLQNWALMSGCSVVPCGFMEEAVQYALIEDVYILVTCEATQKYCVCVDLPDGSLLLQVTNAYVRDQWLHSITWKRNMLKYRKLLSNTRRADVFIKELKSLVEMTLTTPLQNDCIYNSPLELISELLQEAKLADIVFRLETNPEEPLKASQTPGKKYPHWPGLPKKGVRPVDFIAETHIDPPVFE</sequence>
<keyword evidence="3" id="KW-1185">Reference proteome</keyword>
<reference evidence="2 3" key="1">
    <citation type="journal article" date="2019" name="Sci. Rep.">
        <title>Orb-weaving spider Araneus ventricosus genome elucidates the spidroin gene catalogue.</title>
        <authorList>
            <person name="Kono N."/>
            <person name="Nakamura H."/>
            <person name="Ohtoshi R."/>
            <person name="Moran D.A.P."/>
            <person name="Shinohara A."/>
            <person name="Yoshida Y."/>
            <person name="Fujiwara M."/>
            <person name="Mori M."/>
            <person name="Tomita M."/>
            <person name="Arakawa K."/>
        </authorList>
    </citation>
    <scope>NUCLEOTIDE SEQUENCE [LARGE SCALE GENOMIC DNA]</scope>
</reference>
<name>A0A4Y2FIH9_ARAVE</name>
<accession>A0A4Y2FIH9</accession>
<dbReference type="OrthoDB" id="10056090at2759"/>
<comment type="caution">
    <text evidence="2">The sequence shown here is derived from an EMBL/GenBank/DDBJ whole genome shotgun (WGS) entry which is preliminary data.</text>
</comment>
<evidence type="ECO:0000313" key="2">
    <source>
        <dbReference type="EMBL" id="GBM40366.1"/>
    </source>
</evidence>
<organism evidence="2 3">
    <name type="scientific">Araneus ventricosus</name>
    <name type="common">Orbweaver spider</name>
    <name type="synonym">Epeira ventricosa</name>
    <dbReference type="NCBI Taxonomy" id="182803"/>
    <lineage>
        <taxon>Eukaryota</taxon>
        <taxon>Metazoa</taxon>
        <taxon>Ecdysozoa</taxon>
        <taxon>Arthropoda</taxon>
        <taxon>Chelicerata</taxon>
        <taxon>Arachnida</taxon>
        <taxon>Araneae</taxon>
        <taxon>Araneomorphae</taxon>
        <taxon>Entelegynae</taxon>
        <taxon>Araneoidea</taxon>
        <taxon>Araneidae</taxon>
        <taxon>Araneus</taxon>
    </lineage>
</organism>